<accession>A0A132AED4</accession>
<evidence type="ECO:0000256" key="22">
    <source>
        <dbReference type="SAM" id="MobiDB-lite"/>
    </source>
</evidence>
<dbReference type="AlphaFoldDB" id="A0A132AED4"/>
<feature type="disulfide bond" evidence="20">
    <location>
        <begin position="432"/>
        <end position="480"/>
    </location>
</feature>
<comment type="caution">
    <text evidence="24">The sequence shown here is derived from an EMBL/GenBank/DDBJ whole genome shotgun (WGS) entry which is preliminary data.</text>
</comment>
<evidence type="ECO:0000256" key="7">
    <source>
        <dbReference type="ARBA" id="ARBA00022801"/>
    </source>
</evidence>
<feature type="active site" evidence="18">
    <location>
        <position position="517"/>
    </location>
</feature>
<evidence type="ECO:0000256" key="23">
    <source>
        <dbReference type="SAM" id="Phobius"/>
    </source>
</evidence>
<keyword evidence="15 21" id="KW-0326">Glycosidase</keyword>
<feature type="active site" evidence="18">
    <location>
        <position position="367"/>
    </location>
</feature>
<comment type="pathway">
    <text evidence="3">Protein modification; protein glycosylation.</text>
</comment>
<evidence type="ECO:0000313" key="25">
    <source>
        <dbReference type="Proteomes" id="UP000616769"/>
    </source>
</evidence>
<keyword evidence="6 19" id="KW-0479">Metal-binding</keyword>
<comment type="subcellular location">
    <subcellularLocation>
        <location evidence="2">Golgi apparatus membrane</location>
        <topology evidence="2">Single-pass type II membrane protein</topology>
    </subcellularLocation>
</comment>
<dbReference type="InterPro" id="IPR050749">
    <property type="entry name" value="Glycosyl_Hydrolase_47"/>
</dbReference>
<evidence type="ECO:0000256" key="16">
    <source>
        <dbReference type="ARBA" id="ARBA00047669"/>
    </source>
</evidence>
<keyword evidence="7 21" id="KW-0378">Hydrolase</keyword>
<evidence type="ECO:0000256" key="14">
    <source>
        <dbReference type="ARBA" id="ARBA00023180"/>
    </source>
</evidence>
<evidence type="ECO:0000256" key="10">
    <source>
        <dbReference type="ARBA" id="ARBA00022989"/>
    </source>
</evidence>
<organism evidence="24 25">
    <name type="scientific">Sarcoptes scabiei</name>
    <name type="common">Itch mite</name>
    <name type="synonym">Acarus scabiei</name>
    <dbReference type="NCBI Taxonomy" id="52283"/>
    <lineage>
        <taxon>Eukaryota</taxon>
        <taxon>Metazoa</taxon>
        <taxon>Ecdysozoa</taxon>
        <taxon>Arthropoda</taxon>
        <taxon>Chelicerata</taxon>
        <taxon>Arachnida</taxon>
        <taxon>Acari</taxon>
        <taxon>Acariformes</taxon>
        <taxon>Sarcoptiformes</taxon>
        <taxon>Astigmata</taxon>
        <taxon>Psoroptidia</taxon>
        <taxon>Sarcoptoidea</taxon>
        <taxon>Sarcoptidae</taxon>
        <taxon>Sarcoptinae</taxon>
        <taxon>Sarcoptes</taxon>
    </lineage>
</organism>
<evidence type="ECO:0000256" key="9">
    <source>
        <dbReference type="ARBA" id="ARBA00022968"/>
    </source>
</evidence>
<keyword evidence="14" id="KW-0325">Glycoprotein</keyword>
<dbReference type="Gene3D" id="1.50.10.10">
    <property type="match status" value="1"/>
</dbReference>
<feature type="active site" description="Proton donor" evidence="18">
    <location>
        <position position="494"/>
    </location>
</feature>
<dbReference type="PANTHER" id="PTHR11742">
    <property type="entry name" value="MANNOSYL-OLIGOSACCHARIDE ALPHA-1,2-MANNOSIDASE-RELATED"/>
    <property type="match status" value="1"/>
</dbReference>
<evidence type="ECO:0000256" key="3">
    <source>
        <dbReference type="ARBA" id="ARBA00004922"/>
    </source>
</evidence>
<feature type="binding site" evidence="19">
    <location>
        <position position="603"/>
    </location>
    <ligand>
        <name>Ca(2+)</name>
        <dbReference type="ChEBI" id="CHEBI:29108"/>
    </ligand>
</feature>
<comment type="cofactor">
    <cofactor evidence="1 19">
        <name>Ca(2+)</name>
        <dbReference type="ChEBI" id="CHEBI:29108"/>
    </cofactor>
</comment>
<feature type="transmembrane region" description="Helical" evidence="23">
    <location>
        <begin position="7"/>
        <end position="26"/>
    </location>
</feature>
<keyword evidence="11" id="KW-0333">Golgi apparatus</keyword>
<feature type="active site" description="Proton donor" evidence="18">
    <location>
        <position position="236"/>
    </location>
</feature>
<dbReference type="GO" id="GO:0005783">
    <property type="term" value="C:endoplasmic reticulum"/>
    <property type="evidence" value="ECO:0007669"/>
    <property type="project" value="TreeGrafter"/>
</dbReference>
<evidence type="ECO:0000256" key="15">
    <source>
        <dbReference type="ARBA" id="ARBA00023295"/>
    </source>
</evidence>
<keyword evidence="12 23" id="KW-0472">Membrane</keyword>
<evidence type="ECO:0000256" key="20">
    <source>
        <dbReference type="PIRSR" id="PIRSR601382-3"/>
    </source>
</evidence>
<evidence type="ECO:0000256" key="21">
    <source>
        <dbReference type="RuleBase" id="RU361193"/>
    </source>
</evidence>
<keyword evidence="5 23" id="KW-0812">Transmembrane</keyword>
<keyword evidence="10 23" id="KW-1133">Transmembrane helix</keyword>
<evidence type="ECO:0000256" key="5">
    <source>
        <dbReference type="ARBA" id="ARBA00022692"/>
    </source>
</evidence>
<evidence type="ECO:0000256" key="19">
    <source>
        <dbReference type="PIRSR" id="PIRSR601382-2"/>
    </source>
</evidence>
<dbReference type="SUPFAM" id="SSF48225">
    <property type="entry name" value="Seven-hairpin glycosidases"/>
    <property type="match status" value="1"/>
</dbReference>
<name>A0A132AED4_SARSC</name>
<keyword evidence="9" id="KW-0735">Signal-anchor</keyword>
<dbReference type="Pfam" id="PF01532">
    <property type="entry name" value="Glyco_hydro_47"/>
    <property type="match status" value="1"/>
</dbReference>
<evidence type="ECO:0000256" key="11">
    <source>
        <dbReference type="ARBA" id="ARBA00023034"/>
    </source>
</evidence>
<dbReference type="FunFam" id="1.50.10.10:FF:000017">
    <property type="entry name" value="alpha-1,2-Mannosidase"/>
    <property type="match status" value="1"/>
</dbReference>
<feature type="compositionally biased region" description="Low complexity" evidence="22">
    <location>
        <begin position="50"/>
        <end position="79"/>
    </location>
</feature>
<comment type="catalytic activity">
    <reaction evidence="17">
        <text>N(4)-(alpha-D-Man-(1-&gt;2)-alpha-D-Man-(1-&gt;2)-alpha-D-Man-(1-&gt;3)-[alpha-D-Man-(1-&gt;2)-alpha-D-Man-(1-&gt;3)-[alpha-D-Man-(1-&gt;2)-alpha-D-Man-(1-&gt;6)]-alpha-D-Man-(1-&gt;6)]-beta-D-Man-(1-&gt;4)-beta-D-GlcNAc-(1-&gt;4)-beta-D-GlcNAc)-L-asparaginyl-[protein] (N-glucan mannose isomer 9A1,2,3B1,2,3) + 4 H2O = N(4)-(alpha-D-Man-(1-&gt;3)-[alpha-D-Man-(1-&gt;3)-[alpha-D-Man-(1-&gt;6)]-alpha-D-Man-(1-&gt;6)]-beta-D-Man-(1-&gt;4)-beta-D-GlcNAc-(1-&gt;4)-beta-D-GlcNAc)-L-asparaginyl-[protein] (N-glucan mannose isomer 5A1,2) + 4 beta-D-mannose</text>
        <dbReference type="Rhea" id="RHEA:56008"/>
        <dbReference type="Rhea" id="RHEA-COMP:14356"/>
        <dbReference type="Rhea" id="RHEA-COMP:14367"/>
        <dbReference type="ChEBI" id="CHEBI:15377"/>
        <dbReference type="ChEBI" id="CHEBI:28563"/>
        <dbReference type="ChEBI" id="CHEBI:59087"/>
        <dbReference type="ChEBI" id="CHEBI:139493"/>
        <dbReference type="EC" id="3.2.1.113"/>
    </reaction>
</comment>
<dbReference type="EC" id="3.2.1.-" evidence="21"/>
<reference evidence="24 25" key="1">
    <citation type="journal article" date="2015" name="Parasit. Vectors">
        <title>Draft genome of the scabies mite.</title>
        <authorList>
            <person name="Rider S.D.Jr."/>
            <person name="Morgan M.S."/>
            <person name="Arlian L.G."/>
        </authorList>
    </citation>
    <scope>NUCLEOTIDE SEQUENCE [LARGE SCALE GENOMIC DNA]</scope>
    <source>
        <strain evidence="24">Arlian Lab</strain>
    </source>
</reference>
<dbReference type="GO" id="GO:0005975">
    <property type="term" value="P:carbohydrate metabolic process"/>
    <property type="evidence" value="ECO:0007669"/>
    <property type="project" value="InterPro"/>
</dbReference>
<dbReference type="GO" id="GO:0004571">
    <property type="term" value="F:mannosyl-oligosaccharide 1,2-alpha-mannosidase activity"/>
    <property type="evidence" value="ECO:0007669"/>
    <property type="project" value="UniProtKB-EC"/>
</dbReference>
<evidence type="ECO:0000256" key="12">
    <source>
        <dbReference type="ARBA" id="ARBA00023136"/>
    </source>
</evidence>
<evidence type="ECO:0000256" key="1">
    <source>
        <dbReference type="ARBA" id="ARBA00001913"/>
    </source>
</evidence>
<evidence type="ECO:0000313" key="24">
    <source>
        <dbReference type="EMBL" id="KPM09351.1"/>
    </source>
</evidence>
<gene>
    <name evidence="24" type="ORF">QR98_0078850</name>
</gene>
<feature type="region of interest" description="Disordered" evidence="22">
    <location>
        <begin position="47"/>
        <end position="83"/>
    </location>
</feature>
<dbReference type="EMBL" id="JXLN01013415">
    <property type="protein sequence ID" value="KPM09351.1"/>
    <property type="molecule type" value="Genomic_DNA"/>
</dbReference>
<dbReference type="InterPro" id="IPR036026">
    <property type="entry name" value="Seven-hairpin_glycosidases"/>
</dbReference>
<evidence type="ECO:0000256" key="6">
    <source>
        <dbReference type="ARBA" id="ARBA00022723"/>
    </source>
</evidence>
<dbReference type="GO" id="GO:0005509">
    <property type="term" value="F:calcium ion binding"/>
    <property type="evidence" value="ECO:0007669"/>
    <property type="project" value="InterPro"/>
</dbReference>
<evidence type="ECO:0000256" key="17">
    <source>
        <dbReference type="ARBA" id="ARBA00048605"/>
    </source>
</evidence>
<sequence length="628" mass="72944">MPRLRTLTTVLLLIIVPSLFVYFFYYDSVANVQTILTRYPISSTEKDSQLVRPVPQQQPLQQHQQPAQHQQQQQQSMQEQENRQHKYSPIWKHIINSAMSQLNQNYTTVPGGQEIRNTLQNDLSYVEIQPPHIPDEEESKDHSEGIEMKRQFVKDMMKEAWFSYVKYAWGYNELQPLTKDGKLDSIFGSSKLGLTIVDSMDTLYLMGLKQEFEIGRKWILTQLHFKNVENEVSVFETIIRYVGGLLSCYAFTGDLIFLHKAREIAIALLPAYETFTGIPYGLIVPKTGKAHHHTWSNGAILSEFGSHHLEYIYLSDMTNDHRFSDRVNRIRDVVNKTERPDGMYLLMIDNINGRWTDNKASMGALGDSFYEYLIKSYIQSGMKNQNALRMYLEAMDAIDRSGMINRSASGRLTYVSDLMFGKPTNKMQHLTCFAGGMYMLGAHFMRKNIEQKQSKNQTDRELQNRINHHEELGVNITETCYQSYHQTPTQLGPESFYFDNESEAFNRNGDYYILRPEVIESYFILWRLTHQQKYRDYAWEAAQAIQRHCRTGNGYTGIYNVMKSPPTKDNTQQSFFLAETLKYLYLIFSNDKILPLDEWVFNTEAHPLPICGRNSAYPSTLCNQHADS</sequence>
<dbReference type="VEuPathDB" id="VectorBase:SSCA005482"/>
<evidence type="ECO:0000256" key="18">
    <source>
        <dbReference type="PIRSR" id="PIRSR601382-1"/>
    </source>
</evidence>
<dbReference type="PRINTS" id="PR00747">
    <property type="entry name" value="GLYHDRLASE47"/>
</dbReference>
<keyword evidence="8 19" id="KW-0106">Calcium</keyword>
<evidence type="ECO:0000256" key="4">
    <source>
        <dbReference type="ARBA" id="ARBA00007658"/>
    </source>
</evidence>
<dbReference type="OrthoDB" id="8118055at2759"/>
<dbReference type="InterPro" id="IPR012341">
    <property type="entry name" value="6hp_glycosidase-like_sf"/>
</dbReference>
<evidence type="ECO:0000256" key="13">
    <source>
        <dbReference type="ARBA" id="ARBA00023157"/>
    </source>
</evidence>
<evidence type="ECO:0000256" key="2">
    <source>
        <dbReference type="ARBA" id="ARBA00004323"/>
    </source>
</evidence>
<dbReference type="PANTHER" id="PTHR11742:SF6">
    <property type="entry name" value="MANNOSYL-OLIGOSACCHARIDE ALPHA-1,2-MANNOSIDASE IA-RELATED"/>
    <property type="match status" value="1"/>
</dbReference>
<proteinExistence type="inferred from homology"/>
<comment type="catalytic activity">
    <reaction evidence="16">
        <text>N(4)-(alpha-D-Man-(1-&gt;2)-alpha-D-Man-(1-&gt;2)-alpha-D-Man-(1-&gt;3)-[alpha-D-Man-(1-&gt;3)-[alpha-D-Man-(1-&gt;2)-alpha-D-Man-(1-&gt;6)]-alpha-D-Man-(1-&gt;6)]-beta-D-Man-(1-&gt;4)-beta-D-GlcNAc-(1-&gt;4)-beta-D-GlcNAc)-L-asparaginyl-[protein] (N-glucan mannose isomer 8A1,2,3B1,3) + 3 H2O = N(4)-(alpha-D-Man-(1-&gt;3)-[alpha-D-Man-(1-&gt;3)-[alpha-D-Man-(1-&gt;6)]-alpha-D-Man-(1-&gt;6)]-beta-D-Man-(1-&gt;4)-beta-D-GlcNAc-(1-&gt;4)-beta-D-GlcNAc)-L-asparaginyl-[protein] (N-glucan mannose isomer 5A1,2) + 3 beta-D-mannose</text>
        <dbReference type="Rhea" id="RHEA:56028"/>
        <dbReference type="Rhea" id="RHEA-COMP:14358"/>
        <dbReference type="Rhea" id="RHEA-COMP:14367"/>
        <dbReference type="ChEBI" id="CHEBI:15377"/>
        <dbReference type="ChEBI" id="CHEBI:28563"/>
        <dbReference type="ChEBI" id="CHEBI:59087"/>
        <dbReference type="ChEBI" id="CHEBI:60628"/>
        <dbReference type="EC" id="3.2.1.113"/>
    </reaction>
</comment>
<dbReference type="GO" id="GO:0000139">
    <property type="term" value="C:Golgi membrane"/>
    <property type="evidence" value="ECO:0007669"/>
    <property type="project" value="UniProtKB-SubCell"/>
</dbReference>
<dbReference type="GO" id="GO:0006491">
    <property type="term" value="P:N-glycan processing"/>
    <property type="evidence" value="ECO:0007669"/>
    <property type="project" value="UniProtKB-ARBA"/>
</dbReference>
<keyword evidence="13 20" id="KW-1015">Disulfide bond</keyword>
<dbReference type="InterPro" id="IPR001382">
    <property type="entry name" value="Glyco_hydro_47"/>
</dbReference>
<evidence type="ECO:0000256" key="8">
    <source>
        <dbReference type="ARBA" id="ARBA00022837"/>
    </source>
</evidence>
<dbReference type="Proteomes" id="UP000616769">
    <property type="component" value="Unassembled WGS sequence"/>
</dbReference>
<protein>
    <recommendedName>
        <fullName evidence="21">alpha-1,2-Mannosidase</fullName>
        <ecNumber evidence="21">3.2.1.-</ecNumber>
    </recommendedName>
</protein>
<comment type="similarity">
    <text evidence="4 21">Belongs to the glycosyl hydrolase 47 family.</text>
</comment>